<evidence type="ECO:0000313" key="1">
    <source>
        <dbReference type="EMBL" id="CAH2252519.1"/>
    </source>
</evidence>
<gene>
    <name evidence="1" type="ORF">PECUL_23A013535</name>
</gene>
<dbReference type="Proteomes" id="UP001295444">
    <property type="component" value="Chromosome 02"/>
</dbReference>
<accession>A0AAD1RGF2</accession>
<keyword evidence="2" id="KW-1185">Reference proteome</keyword>
<organism evidence="1 2">
    <name type="scientific">Pelobates cultripes</name>
    <name type="common">Western spadefoot toad</name>
    <dbReference type="NCBI Taxonomy" id="61616"/>
    <lineage>
        <taxon>Eukaryota</taxon>
        <taxon>Metazoa</taxon>
        <taxon>Chordata</taxon>
        <taxon>Craniata</taxon>
        <taxon>Vertebrata</taxon>
        <taxon>Euteleostomi</taxon>
        <taxon>Amphibia</taxon>
        <taxon>Batrachia</taxon>
        <taxon>Anura</taxon>
        <taxon>Pelobatoidea</taxon>
        <taxon>Pelobatidae</taxon>
        <taxon>Pelobates</taxon>
    </lineage>
</organism>
<dbReference type="EMBL" id="OW240913">
    <property type="protein sequence ID" value="CAH2252519.1"/>
    <property type="molecule type" value="Genomic_DNA"/>
</dbReference>
<reference evidence="1" key="1">
    <citation type="submission" date="2022-03" db="EMBL/GenBank/DDBJ databases">
        <authorList>
            <person name="Alioto T."/>
            <person name="Alioto T."/>
            <person name="Gomez Garrido J."/>
        </authorList>
    </citation>
    <scope>NUCLEOTIDE SEQUENCE</scope>
</reference>
<sequence>MGEGGVKSTLTKHDAFPLFRPLPPSPTPPSICKPGPPTVRVFHVEPCQGFEHSDIVCMECGSDNTCQEAFPTLFRSQPPSESYPSGQVVIEGAIKGAKYRRNFLWDLSSLT</sequence>
<protein>
    <submittedName>
        <fullName evidence="1">Uncharacterized protein</fullName>
    </submittedName>
</protein>
<proteinExistence type="predicted"/>
<name>A0AAD1RGF2_PELCU</name>
<evidence type="ECO:0000313" key="2">
    <source>
        <dbReference type="Proteomes" id="UP001295444"/>
    </source>
</evidence>
<dbReference type="AlphaFoldDB" id="A0AAD1RGF2"/>